<proteinExistence type="predicted"/>
<dbReference type="SUPFAM" id="SSF48452">
    <property type="entry name" value="TPR-like"/>
    <property type="match status" value="1"/>
</dbReference>
<dbReference type="RefSeq" id="WP_094603815.1">
    <property type="nucleotide sequence ID" value="NZ_CP155573.1"/>
</dbReference>
<evidence type="ECO:0000313" key="1">
    <source>
        <dbReference type="EMBL" id="XFO68005.1"/>
    </source>
</evidence>
<organism evidence="1 2">
    <name type="scientific">Sporomusa silvacetica DSM 10669</name>
    <dbReference type="NCBI Taxonomy" id="1123289"/>
    <lineage>
        <taxon>Bacteria</taxon>
        <taxon>Bacillati</taxon>
        <taxon>Bacillota</taxon>
        <taxon>Negativicutes</taxon>
        <taxon>Selenomonadales</taxon>
        <taxon>Sporomusaceae</taxon>
        <taxon>Sporomusa</taxon>
    </lineage>
</organism>
<sequence length="489" mass="56260">MVEKSGIIQTQIKENITFLINENKLYEAQGLLSQYMNMVKDDSEAFSIQAVIDIKNDQLDAAKITLQKGLQIDSKSFDLLFNIAYVYKELGDLKTAIKYYLNAEKQCEDAMQKRHINEIVCSIRKVYQPSCEDTINKVLFVQNVPCIRTNKVAKALASKGIQVDIIYLTVHPAEVYKDIKLPYQNIYKLSDINQMVQFVNDSDYDVLYSSNEPDYLTVIFGTCNKPIVHDTHDMMSLRADISTEQLVLEYMANIKSTGNIYVNDAVRDIAMQKFKLQNKPVFSLNSYIEAEQLPNRYYEKLSSKDGEIHCVFEGGLANSPGHHRFLEPMFLALANQRIHIHLHCPVDPQYIVQLQKKSRYIHYEGICSPKQLIEEMTKYDIGLAIFNLNERNKVFLDTAFPNKIWDYLAAGLPILFADLLSFRNFAQTSGVGKVFDFHAHIKQQIDEIMSITIDKDILKKNRWTMNDAAEDIIDFLAKVKKQHHFCSIS</sequence>
<dbReference type="SUPFAM" id="SSF53756">
    <property type="entry name" value="UDP-Glycosyltransferase/glycogen phosphorylase"/>
    <property type="match status" value="1"/>
</dbReference>
<reference evidence="1" key="1">
    <citation type="submission" date="2024-05" db="EMBL/GenBank/DDBJ databases">
        <title>Isolation and characterization of Sporomusa carbonis sp. nov., a carboxydotrophic hydrogenogen in the genus of Sporomusa isolated from a charcoal burning pile.</title>
        <authorList>
            <person name="Boeer T."/>
            <person name="Rosenbaum F."/>
            <person name="Eysell L."/>
            <person name="Mueller V."/>
            <person name="Daniel R."/>
            <person name="Poehlein A."/>
        </authorList>
    </citation>
    <scope>NUCLEOTIDE SEQUENCE [LARGE SCALE GENOMIC DNA]</scope>
    <source>
        <strain evidence="1">DSM 10669</strain>
    </source>
</reference>
<dbReference type="EMBL" id="CP155573">
    <property type="protein sequence ID" value="XFO68005.1"/>
    <property type="molecule type" value="Genomic_DNA"/>
</dbReference>
<evidence type="ECO:0008006" key="3">
    <source>
        <dbReference type="Google" id="ProtNLM"/>
    </source>
</evidence>
<dbReference type="Gene3D" id="3.40.50.2000">
    <property type="entry name" value="Glycogen Phosphorylase B"/>
    <property type="match status" value="1"/>
</dbReference>
<dbReference type="Pfam" id="PF13181">
    <property type="entry name" value="TPR_8"/>
    <property type="match status" value="1"/>
</dbReference>
<accession>A0ABZ3IQL4</accession>
<name>A0ABZ3IQL4_9FIRM</name>
<dbReference type="Gene3D" id="1.25.40.10">
    <property type="entry name" value="Tetratricopeptide repeat domain"/>
    <property type="match status" value="1"/>
</dbReference>
<evidence type="ECO:0000313" key="2">
    <source>
        <dbReference type="Proteomes" id="UP000216752"/>
    </source>
</evidence>
<gene>
    <name evidence="1" type="ORF">SPSIL_042250</name>
</gene>
<dbReference type="Proteomes" id="UP000216752">
    <property type="component" value="Chromosome"/>
</dbReference>
<keyword evidence="2" id="KW-1185">Reference proteome</keyword>
<dbReference type="SMART" id="SM00028">
    <property type="entry name" value="TPR"/>
    <property type="match status" value="2"/>
</dbReference>
<dbReference type="InterPro" id="IPR011990">
    <property type="entry name" value="TPR-like_helical_dom_sf"/>
</dbReference>
<protein>
    <recommendedName>
        <fullName evidence="3">Glycosyltransferase subfamily 4-like N-terminal domain-containing protein</fullName>
    </recommendedName>
</protein>
<dbReference type="InterPro" id="IPR019734">
    <property type="entry name" value="TPR_rpt"/>
</dbReference>